<accession>A0ABV6YKN9</accession>
<dbReference type="Proteomes" id="UP001593833">
    <property type="component" value="Unassembled WGS sequence"/>
</dbReference>
<protein>
    <submittedName>
        <fullName evidence="1">Uncharacterized protein</fullName>
    </submittedName>
</protein>
<evidence type="ECO:0000313" key="1">
    <source>
        <dbReference type="EMBL" id="MFC1572895.1"/>
    </source>
</evidence>
<dbReference type="EMBL" id="JBHPKH010000048">
    <property type="protein sequence ID" value="MFC1572895.1"/>
    <property type="molecule type" value="Genomic_DNA"/>
</dbReference>
<reference evidence="1 2" key="1">
    <citation type="submission" date="2024-09" db="EMBL/GenBank/DDBJ databases">
        <authorList>
            <person name="D'Angelo T."/>
        </authorList>
    </citation>
    <scope>NUCLEOTIDE SEQUENCE [LARGE SCALE GENOMIC DNA]</scope>
    <source>
        <strain evidence="1">SAG AM-320-E07</strain>
    </source>
</reference>
<evidence type="ECO:0000313" key="2">
    <source>
        <dbReference type="Proteomes" id="UP001593833"/>
    </source>
</evidence>
<sequence length="301" mass="34420">MTRRLNPLEPFLRVFFEKLNFLNAFISNCEISVKRFRSSLAEAQRRRAEHGIPLRGGWSLIIADIADLPQGDAEVSWMNSFPSGKHKLEGDEYFAFVDRISQMQAALTVAQAYELHETYLLDLVTTCVAAHTSDAEATKFKKVCPKEGKYPPSRKADWRELVVKAYRGKNNKDLLAYLRRLAPAVKQYETINRRQFDLPGWYRVLSTVRHATVHQQLVIRGHQLSTLSATERGVLERYFSGVPEDESYRIALEGDDAKVALRTLGEYAYLHFKGLSEQYGYPPMIREAARTANGTEQRETT</sequence>
<proteinExistence type="predicted"/>
<organism evidence="1 2">
    <name type="scientific">Eiseniibacteriota bacterium</name>
    <dbReference type="NCBI Taxonomy" id="2212470"/>
    <lineage>
        <taxon>Bacteria</taxon>
        <taxon>Candidatus Eiseniibacteriota</taxon>
    </lineage>
</organism>
<gene>
    <name evidence="1" type="ORF">ACFL6M_04770</name>
</gene>
<comment type="caution">
    <text evidence="1">The sequence shown here is derived from an EMBL/GenBank/DDBJ whole genome shotgun (WGS) entry which is preliminary data.</text>
</comment>
<name>A0ABV6YKN9_UNCEI</name>
<keyword evidence="2" id="KW-1185">Reference proteome</keyword>